<evidence type="ECO:0000313" key="17">
    <source>
        <dbReference type="Proteomes" id="UP000295717"/>
    </source>
</evidence>
<accession>A0A4R3N1N5</accession>
<dbReference type="Gene3D" id="3.30.565.10">
    <property type="entry name" value="Histidine kinase-like ATPase, C-terminal domain"/>
    <property type="match status" value="1"/>
</dbReference>
<dbReference type="PROSITE" id="PS50885">
    <property type="entry name" value="HAMP"/>
    <property type="match status" value="1"/>
</dbReference>
<evidence type="ECO:0000256" key="2">
    <source>
        <dbReference type="ARBA" id="ARBA00004370"/>
    </source>
</evidence>
<evidence type="ECO:0000256" key="11">
    <source>
        <dbReference type="ARBA" id="ARBA00023012"/>
    </source>
</evidence>
<dbReference type="SUPFAM" id="SSF55874">
    <property type="entry name" value="ATPase domain of HSP90 chaperone/DNA topoisomerase II/histidine kinase"/>
    <property type="match status" value="1"/>
</dbReference>
<feature type="transmembrane region" description="Helical" evidence="13">
    <location>
        <begin position="31"/>
        <end position="50"/>
    </location>
</feature>
<dbReference type="InterPro" id="IPR003594">
    <property type="entry name" value="HATPase_dom"/>
</dbReference>
<dbReference type="PANTHER" id="PTHR45436:SF4">
    <property type="entry name" value="SENSOR PROTEIN PHOQ"/>
    <property type="match status" value="1"/>
</dbReference>
<dbReference type="SUPFAM" id="SSF47384">
    <property type="entry name" value="Homodimeric domain of signal transducing histidine kinase"/>
    <property type="match status" value="1"/>
</dbReference>
<dbReference type="InterPro" id="IPR005467">
    <property type="entry name" value="His_kinase_dom"/>
</dbReference>
<feature type="transmembrane region" description="Helical" evidence="13">
    <location>
        <begin position="189"/>
        <end position="212"/>
    </location>
</feature>
<keyword evidence="6 13" id="KW-0812">Transmembrane</keyword>
<comment type="subcellular location">
    <subcellularLocation>
        <location evidence="2">Membrane</location>
    </subcellularLocation>
</comment>
<dbReference type="InterPro" id="IPR003660">
    <property type="entry name" value="HAMP_dom"/>
</dbReference>
<dbReference type="PROSITE" id="PS50109">
    <property type="entry name" value="HIS_KIN"/>
    <property type="match status" value="1"/>
</dbReference>
<dbReference type="GO" id="GO:0000155">
    <property type="term" value="F:phosphorelay sensor kinase activity"/>
    <property type="evidence" value="ECO:0007669"/>
    <property type="project" value="InterPro"/>
</dbReference>
<keyword evidence="8 16" id="KW-0418">Kinase</keyword>
<comment type="catalytic activity">
    <reaction evidence="1">
        <text>ATP + protein L-histidine = ADP + protein N-phospho-L-histidine.</text>
        <dbReference type="EC" id="2.7.13.3"/>
    </reaction>
</comment>
<dbReference type="AlphaFoldDB" id="A0A4R3N1N5"/>
<dbReference type="SMART" id="SM00387">
    <property type="entry name" value="HATPase_c"/>
    <property type="match status" value="1"/>
</dbReference>
<name>A0A4R3N1N5_9GAMM</name>
<sequence>MRSTEAREQEDATLRTPRLDVSQMLSLRTRVVLSAAAVLTLFILLTSLALERAMRETVASAREERLQAQIFLLMAAGEEESAGLVFPNALAESRLTLPGSGLYAQVLNALGDPLWQSPSAVGTELPTPVPLAPGQRRFEHGHGHDGMDYLVLAFGVSWATGPTPQDYTFVVAEDSSAFEAEITQFRASLAGWLGGMALLMLVALVLILRWGLTPLRQVAAEVAAVESGQQPQIQGRYPAEIRVLTGNLNALLAHERARQRRLDNTLGDLAHSLKTPLAVMRGAIDDGEPADPVRALLLEQLTRMGHLVEYQLQRARAGGRQAATLAPPVPVRQAAERLIASLHKVYRDKRVQVDLELDHAIVFRGIEGDLLEMLGNLLDNAFKWCGRRVRLSGEGTRNALKLVIDDDGPGIPSAQAIHLLERGARADETTPGHGIGLAVVREICTAYGGEVRVASSPLGGARLCLRLPI</sequence>
<evidence type="ECO:0000256" key="5">
    <source>
        <dbReference type="ARBA" id="ARBA00022679"/>
    </source>
</evidence>
<evidence type="ECO:0000256" key="7">
    <source>
        <dbReference type="ARBA" id="ARBA00022741"/>
    </source>
</evidence>
<keyword evidence="9" id="KW-0067">ATP-binding</keyword>
<dbReference type="InterPro" id="IPR058619">
    <property type="entry name" value="PhoQ/CarS-like_HATPase"/>
</dbReference>
<dbReference type="Proteomes" id="UP000295717">
    <property type="component" value="Unassembled WGS sequence"/>
</dbReference>
<reference evidence="16 17" key="1">
    <citation type="submission" date="2019-03" db="EMBL/GenBank/DDBJ databases">
        <title>Genomic Encyclopedia of Type Strains, Phase IV (KMG-IV): sequencing the most valuable type-strain genomes for metagenomic binning, comparative biology and taxonomic classification.</title>
        <authorList>
            <person name="Goeker M."/>
        </authorList>
    </citation>
    <scope>NUCLEOTIDE SEQUENCE [LARGE SCALE GENOMIC DNA]</scope>
    <source>
        <strain evidence="16 17">DSM 13587</strain>
    </source>
</reference>
<dbReference type="PRINTS" id="PR00344">
    <property type="entry name" value="BCTRLSENSOR"/>
</dbReference>
<evidence type="ECO:0000256" key="4">
    <source>
        <dbReference type="ARBA" id="ARBA00022553"/>
    </source>
</evidence>
<evidence type="ECO:0000313" key="16">
    <source>
        <dbReference type="EMBL" id="TCT22968.1"/>
    </source>
</evidence>
<evidence type="ECO:0000256" key="8">
    <source>
        <dbReference type="ARBA" id="ARBA00022777"/>
    </source>
</evidence>
<proteinExistence type="predicted"/>
<keyword evidence="12 13" id="KW-0472">Membrane</keyword>
<dbReference type="InterPro" id="IPR036097">
    <property type="entry name" value="HisK_dim/P_sf"/>
</dbReference>
<evidence type="ECO:0000256" key="6">
    <source>
        <dbReference type="ARBA" id="ARBA00022692"/>
    </source>
</evidence>
<dbReference type="PANTHER" id="PTHR45436">
    <property type="entry name" value="SENSOR HISTIDINE KINASE YKOH"/>
    <property type="match status" value="1"/>
</dbReference>
<evidence type="ECO:0000256" key="9">
    <source>
        <dbReference type="ARBA" id="ARBA00022840"/>
    </source>
</evidence>
<comment type="caution">
    <text evidence="16">The sequence shown here is derived from an EMBL/GenBank/DDBJ whole genome shotgun (WGS) entry which is preliminary data.</text>
</comment>
<dbReference type="GO" id="GO:0005886">
    <property type="term" value="C:plasma membrane"/>
    <property type="evidence" value="ECO:0007669"/>
    <property type="project" value="TreeGrafter"/>
</dbReference>
<keyword evidence="10 13" id="KW-1133">Transmembrane helix</keyword>
<dbReference type="RefSeq" id="WP_243651431.1">
    <property type="nucleotide sequence ID" value="NZ_SMAO01000002.1"/>
</dbReference>
<organism evidence="16 17">
    <name type="scientific">Thiobaca trueperi</name>
    <dbReference type="NCBI Taxonomy" id="127458"/>
    <lineage>
        <taxon>Bacteria</taxon>
        <taxon>Pseudomonadati</taxon>
        <taxon>Pseudomonadota</taxon>
        <taxon>Gammaproteobacteria</taxon>
        <taxon>Chromatiales</taxon>
        <taxon>Chromatiaceae</taxon>
        <taxon>Thiobaca</taxon>
    </lineage>
</organism>
<keyword evidence="17" id="KW-1185">Reference proteome</keyword>
<keyword evidence="11" id="KW-0902">Two-component regulatory system</keyword>
<dbReference type="InterPro" id="IPR036890">
    <property type="entry name" value="HATPase_C_sf"/>
</dbReference>
<keyword evidence="7" id="KW-0547">Nucleotide-binding</keyword>
<keyword evidence="5" id="KW-0808">Transferase</keyword>
<keyword evidence="4" id="KW-0597">Phosphoprotein</keyword>
<evidence type="ECO:0000256" key="10">
    <source>
        <dbReference type="ARBA" id="ARBA00022989"/>
    </source>
</evidence>
<dbReference type="InterPro" id="IPR003661">
    <property type="entry name" value="HisK_dim/P_dom"/>
</dbReference>
<dbReference type="EC" id="2.7.13.3" evidence="3"/>
<dbReference type="CDD" id="cd00082">
    <property type="entry name" value="HisKA"/>
    <property type="match status" value="1"/>
</dbReference>
<evidence type="ECO:0000256" key="13">
    <source>
        <dbReference type="SAM" id="Phobius"/>
    </source>
</evidence>
<dbReference type="Gene3D" id="1.10.287.130">
    <property type="match status" value="1"/>
</dbReference>
<evidence type="ECO:0000256" key="1">
    <source>
        <dbReference type="ARBA" id="ARBA00000085"/>
    </source>
</evidence>
<feature type="domain" description="Histidine kinase" evidence="14">
    <location>
        <begin position="268"/>
        <end position="469"/>
    </location>
</feature>
<feature type="domain" description="HAMP" evidence="15">
    <location>
        <begin position="209"/>
        <end position="260"/>
    </location>
</feature>
<evidence type="ECO:0000259" key="14">
    <source>
        <dbReference type="PROSITE" id="PS50109"/>
    </source>
</evidence>
<dbReference type="CDD" id="cd16954">
    <property type="entry name" value="HATPase_PhoQ-like"/>
    <property type="match status" value="1"/>
</dbReference>
<dbReference type="Pfam" id="PF02518">
    <property type="entry name" value="HATPase_c"/>
    <property type="match status" value="1"/>
</dbReference>
<dbReference type="GO" id="GO:0005524">
    <property type="term" value="F:ATP binding"/>
    <property type="evidence" value="ECO:0007669"/>
    <property type="project" value="UniProtKB-KW"/>
</dbReference>
<gene>
    <name evidence="16" type="ORF">EDC35_102299</name>
</gene>
<protein>
    <recommendedName>
        <fullName evidence="3">histidine kinase</fullName>
        <ecNumber evidence="3">2.7.13.3</ecNumber>
    </recommendedName>
</protein>
<dbReference type="InterPro" id="IPR050428">
    <property type="entry name" value="TCS_sensor_his_kinase"/>
</dbReference>
<dbReference type="EMBL" id="SMAO01000002">
    <property type="protein sequence ID" value="TCT22968.1"/>
    <property type="molecule type" value="Genomic_DNA"/>
</dbReference>
<evidence type="ECO:0000256" key="3">
    <source>
        <dbReference type="ARBA" id="ARBA00012438"/>
    </source>
</evidence>
<dbReference type="InterPro" id="IPR004358">
    <property type="entry name" value="Sig_transdc_His_kin-like_C"/>
</dbReference>
<evidence type="ECO:0000256" key="12">
    <source>
        <dbReference type="ARBA" id="ARBA00023136"/>
    </source>
</evidence>
<evidence type="ECO:0000259" key="15">
    <source>
        <dbReference type="PROSITE" id="PS50885"/>
    </source>
</evidence>